<accession>A0A2P2NUT9</accession>
<name>A0A2P2NUT9_RHIMU</name>
<organism evidence="1">
    <name type="scientific">Rhizophora mucronata</name>
    <name type="common">Asiatic mangrove</name>
    <dbReference type="NCBI Taxonomy" id="61149"/>
    <lineage>
        <taxon>Eukaryota</taxon>
        <taxon>Viridiplantae</taxon>
        <taxon>Streptophyta</taxon>
        <taxon>Embryophyta</taxon>
        <taxon>Tracheophyta</taxon>
        <taxon>Spermatophyta</taxon>
        <taxon>Magnoliopsida</taxon>
        <taxon>eudicotyledons</taxon>
        <taxon>Gunneridae</taxon>
        <taxon>Pentapetalae</taxon>
        <taxon>rosids</taxon>
        <taxon>fabids</taxon>
        <taxon>Malpighiales</taxon>
        <taxon>Rhizophoraceae</taxon>
        <taxon>Rhizophora</taxon>
    </lineage>
</organism>
<proteinExistence type="predicted"/>
<evidence type="ECO:0000313" key="1">
    <source>
        <dbReference type="EMBL" id="MBX46121.1"/>
    </source>
</evidence>
<sequence>MSDIFRKMRTKSTKVGFLFWHSGTPKRSLAQK</sequence>
<protein>
    <submittedName>
        <fullName evidence="1">Uncharacterized protein</fullName>
    </submittedName>
</protein>
<dbReference type="AlphaFoldDB" id="A0A2P2NUT9"/>
<reference evidence="1" key="1">
    <citation type="submission" date="2018-02" db="EMBL/GenBank/DDBJ databases">
        <title>Rhizophora mucronata_Transcriptome.</title>
        <authorList>
            <person name="Meera S.P."/>
            <person name="Sreeshan A."/>
            <person name="Augustine A."/>
        </authorList>
    </citation>
    <scope>NUCLEOTIDE SEQUENCE</scope>
    <source>
        <tissue evidence="1">Leaf</tissue>
    </source>
</reference>
<dbReference type="EMBL" id="GGEC01065637">
    <property type="protein sequence ID" value="MBX46121.1"/>
    <property type="molecule type" value="Transcribed_RNA"/>
</dbReference>